<evidence type="ECO:0000256" key="1">
    <source>
        <dbReference type="SAM" id="MobiDB-lite"/>
    </source>
</evidence>
<organism evidence="2 3">
    <name type="scientific">Halocaridina rubra</name>
    <name type="common">Hawaiian red shrimp</name>
    <dbReference type="NCBI Taxonomy" id="373956"/>
    <lineage>
        <taxon>Eukaryota</taxon>
        <taxon>Metazoa</taxon>
        <taxon>Ecdysozoa</taxon>
        <taxon>Arthropoda</taxon>
        <taxon>Crustacea</taxon>
        <taxon>Multicrustacea</taxon>
        <taxon>Malacostraca</taxon>
        <taxon>Eumalacostraca</taxon>
        <taxon>Eucarida</taxon>
        <taxon>Decapoda</taxon>
        <taxon>Pleocyemata</taxon>
        <taxon>Caridea</taxon>
        <taxon>Atyoidea</taxon>
        <taxon>Atyidae</taxon>
        <taxon>Halocaridina</taxon>
    </lineage>
</organism>
<evidence type="ECO:0000313" key="3">
    <source>
        <dbReference type="Proteomes" id="UP001381693"/>
    </source>
</evidence>
<keyword evidence="3" id="KW-1185">Reference proteome</keyword>
<reference evidence="2 3" key="1">
    <citation type="submission" date="2023-11" db="EMBL/GenBank/DDBJ databases">
        <title>Halocaridina rubra genome assembly.</title>
        <authorList>
            <person name="Smith C."/>
        </authorList>
    </citation>
    <scope>NUCLEOTIDE SEQUENCE [LARGE SCALE GENOMIC DNA]</scope>
    <source>
        <strain evidence="2">EP-1</strain>
        <tissue evidence="2">Whole</tissue>
    </source>
</reference>
<feature type="non-terminal residue" evidence="2">
    <location>
        <position position="88"/>
    </location>
</feature>
<dbReference type="EMBL" id="JAXCGZ010015503">
    <property type="protein sequence ID" value="KAK7070172.1"/>
    <property type="molecule type" value="Genomic_DNA"/>
</dbReference>
<dbReference type="Proteomes" id="UP001381693">
    <property type="component" value="Unassembled WGS sequence"/>
</dbReference>
<comment type="caution">
    <text evidence="2">The sequence shown here is derived from an EMBL/GenBank/DDBJ whole genome shotgun (WGS) entry which is preliminary data.</text>
</comment>
<gene>
    <name evidence="2" type="ORF">SK128_025475</name>
</gene>
<feature type="region of interest" description="Disordered" evidence="1">
    <location>
        <begin position="22"/>
        <end position="43"/>
    </location>
</feature>
<proteinExistence type="predicted"/>
<protein>
    <submittedName>
        <fullName evidence="2">Uncharacterized protein</fullName>
    </submittedName>
</protein>
<sequence length="88" mass="9856">MELDDSPSIEGWITVGKNKRQWTTSNNTQNHSISTINVNNASQTTTLQPEGKTKFKIVASTPAQAFELLMELKEKLTELSCKLKPNLH</sequence>
<accession>A0AAN8WSE5</accession>
<evidence type="ECO:0000313" key="2">
    <source>
        <dbReference type="EMBL" id="KAK7070172.1"/>
    </source>
</evidence>
<dbReference type="AlphaFoldDB" id="A0AAN8WSE5"/>
<name>A0AAN8WSE5_HALRR</name>